<evidence type="ECO:0000313" key="1">
    <source>
        <dbReference type="EMBL" id="JAH55281.1"/>
    </source>
</evidence>
<name>A0A0E9TNZ6_ANGAN</name>
<organism evidence="1">
    <name type="scientific">Anguilla anguilla</name>
    <name type="common">European freshwater eel</name>
    <name type="synonym">Muraena anguilla</name>
    <dbReference type="NCBI Taxonomy" id="7936"/>
    <lineage>
        <taxon>Eukaryota</taxon>
        <taxon>Metazoa</taxon>
        <taxon>Chordata</taxon>
        <taxon>Craniata</taxon>
        <taxon>Vertebrata</taxon>
        <taxon>Euteleostomi</taxon>
        <taxon>Actinopterygii</taxon>
        <taxon>Neopterygii</taxon>
        <taxon>Teleostei</taxon>
        <taxon>Anguilliformes</taxon>
        <taxon>Anguillidae</taxon>
        <taxon>Anguilla</taxon>
    </lineage>
</organism>
<sequence length="31" mass="3663">MLVHVFYWLPCKCENFRWTGGSTISSVMQNK</sequence>
<accession>A0A0E9TNZ6</accession>
<reference evidence="1" key="2">
    <citation type="journal article" date="2015" name="Fish Shellfish Immunol.">
        <title>Early steps in the European eel (Anguilla anguilla)-Vibrio vulnificus interaction in the gills: Role of the RtxA13 toxin.</title>
        <authorList>
            <person name="Callol A."/>
            <person name="Pajuelo D."/>
            <person name="Ebbesson L."/>
            <person name="Teles M."/>
            <person name="MacKenzie S."/>
            <person name="Amaro C."/>
        </authorList>
    </citation>
    <scope>NUCLEOTIDE SEQUENCE</scope>
</reference>
<proteinExistence type="predicted"/>
<reference evidence="1" key="1">
    <citation type="submission" date="2014-11" db="EMBL/GenBank/DDBJ databases">
        <authorList>
            <person name="Amaro Gonzalez C."/>
        </authorList>
    </citation>
    <scope>NUCLEOTIDE SEQUENCE</scope>
</reference>
<dbReference type="EMBL" id="GBXM01053296">
    <property type="protein sequence ID" value="JAH55281.1"/>
    <property type="molecule type" value="Transcribed_RNA"/>
</dbReference>
<dbReference type="AlphaFoldDB" id="A0A0E9TNZ6"/>
<protein>
    <submittedName>
        <fullName evidence="1">Uncharacterized protein</fullName>
    </submittedName>
</protein>